<name>A0A2K3MHQ6_TRIPR</name>
<proteinExistence type="predicted"/>
<evidence type="ECO:0008006" key="3">
    <source>
        <dbReference type="Google" id="ProtNLM"/>
    </source>
</evidence>
<dbReference type="AlphaFoldDB" id="A0A2K3MHQ6"/>
<dbReference type="EMBL" id="ASHM01062455">
    <property type="protein sequence ID" value="PNX90323.1"/>
    <property type="molecule type" value="Genomic_DNA"/>
</dbReference>
<evidence type="ECO:0000313" key="1">
    <source>
        <dbReference type="EMBL" id="PNX90323.1"/>
    </source>
</evidence>
<reference evidence="1 2" key="2">
    <citation type="journal article" date="2017" name="Front. Plant Sci.">
        <title>Gene Classification and Mining of Molecular Markers Useful in Red Clover (Trifolium pratense) Breeding.</title>
        <authorList>
            <person name="Istvanek J."/>
            <person name="Dluhosova J."/>
            <person name="Dluhos P."/>
            <person name="Patkova L."/>
            <person name="Nedelnik J."/>
            <person name="Repkova J."/>
        </authorList>
    </citation>
    <scope>NUCLEOTIDE SEQUENCE [LARGE SCALE GENOMIC DNA]</scope>
    <source>
        <strain evidence="2">cv. Tatra</strain>
        <tissue evidence="1">Young leaves</tissue>
    </source>
</reference>
<dbReference type="ExpressionAtlas" id="A0A2K3MHQ6">
    <property type="expression patterns" value="baseline"/>
</dbReference>
<gene>
    <name evidence="1" type="ORF">L195_g046446</name>
</gene>
<reference evidence="1 2" key="1">
    <citation type="journal article" date="2014" name="Am. J. Bot.">
        <title>Genome assembly and annotation for red clover (Trifolium pratense; Fabaceae).</title>
        <authorList>
            <person name="Istvanek J."/>
            <person name="Jaros M."/>
            <person name="Krenek A."/>
            <person name="Repkova J."/>
        </authorList>
    </citation>
    <scope>NUCLEOTIDE SEQUENCE [LARGE SCALE GENOMIC DNA]</scope>
    <source>
        <strain evidence="2">cv. Tatra</strain>
        <tissue evidence="1">Young leaves</tissue>
    </source>
</reference>
<organism evidence="1 2">
    <name type="scientific">Trifolium pratense</name>
    <name type="common">Red clover</name>
    <dbReference type="NCBI Taxonomy" id="57577"/>
    <lineage>
        <taxon>Eukaryota</taxon>
        <taxon>Viridiplantae</taxon>
        <taxon>Streptophyta</taxon>
        <taxon>Embryophyta</taxon>
        <taxon>Tracheophyta</taxon>
        <taxon>Spermatophyta</taxon>
        <taxon>Magnoliopsida</taxon>
        <taxon>eudicotyledons</taxon>
        <taxon>Gunneridae</taxon>
        <taxon>Pentapetalae</taxon>
        <taxon>rosids</taxon>
        <taxon>fabids</taxon>
        <taxon>Fabales</taxon>
        <taxon>Fabaceae</taxon>
        <taxon>Papilionoideae</taxon>
        <taxon>50 kb inversion clade</taxon>
        <taxon>NPAAA clade</taxon>
        <taxon>Hologalegina</taxon>
        <taxon>IRL clade</taxon>
        <taxon>Trifolieae</taxon>
        <taxon>Trifolium</taxon>
    </lineage>
</organism>
<dbReference type="Proteomes" id="UP000236291">
    <property type="component" value="Unassembled WGS sequence"/>
</dbReference>
<protein>
    <recommendedName>
        <fullName evidence="3">TIR-NBS-LRR resistance protein</fullName>
    </recommendedName>
</protein>
<accession>A0A2K3MHQ6</accession>
<evidence type="ECO:0000313" key="2">
    <source>
        <dbReference type="Proteomes" id="UP000236291"/>
    </source>
</evidence>
<comment type="caution">
    <text evidence="1">The sequence shown here is derived from an EMBL/GenBank/DDBJ whole genome shotgun (WGS) entry which is preliminary data.</text>
</comment>
<sequence length="163" mass="18249">MDDNGCLLPGDSYPNWLTFNCEDSSVTFEVPQVEGHEEGQRVVSSIEPGNKVEVVVVFENGFIVKKTAVYLIYDDEPIAEIVDECPAQDKNAVVDSILVKEASPQLALVYDLAHRKRKTVKEWLGFMHKVLATNVLVSEEWGSWKRQVVLEVDSEATILILKG</sequence>